<dbReference type="RefSeq" id="WP_130586534.1">
    <property type="nucleotide sequence ID" value="NZ_AP019389.1"/>
</dbReference>
<dbReference type="GO" id="GO:0009252">
    <property type="term" value="P:peptidoglycan biosynthetic process"/>
    <property type="evidence" value="ECO:0007669"/>
    <property type="project" value="UniProtKB-KW"/>
</dbReference>
<dbReference type="InterPro" id="IPR036138">
    <property type="entry name" value="PBP_dimer_sf"/>
</dbReference>
<evidence type="ECO:0000256" key="10">
    <source>
        <dbReference type="ARBA" id="ARBA00022984"/>
    </source>
</evidence>
<feature type="transmembrane region" description="Helical" evidence="15">
    <location>
        <begin position="27"/>
        <end position="49"/>
    </location>
</feature>
<keyword evidence="6" id="KW-0645">Protease</keyword>
<evidence type="ECO:0000256" key="12">
    <source>
        <dbReference type="ARBA" id="ARBA00023136"/>
    </source>
</evidence>
<feature type="region of interest" description="Disordered" evidence="14">
    <location>
        <begin position="653"/>
        <end position="713"/>
    </location>
</feature>
<evidence type="ECO:0000256" key="4">
    <source>
        <dbReference type="ARBA" id="ARBA00022519"/>
    </source>
</evidence>
<feature type="domain" description="Penicillin-binding protein transpeptidase" evidence="16">
    <location>
        <begin position="274"/>
        <end position="592"/>
    </location>
</feature>
<evidence type="ECO:0000256" key="8">
    <source>
        <dbReference type="ARBA" id="ARBA00022801"/>
    </source>
</evidence>
<dbReference type="PANTHER" id="PTHR30627:SF2">
    <property type="entry name" value="PEPTIDOGLYCAN D,D-TRANSPEPTIDASE MRDA"/>
    <property type="match status" value="1"/>
</dbReference>
<dbReference type="GO" id="GO:0009002">
    <property type="term" value="F:serine-type D-Ala-D-Ala carboxypeptidase activity"/>
    <property type="evidence" value="ECO:0007669"/>
    <property type="project" value="InterPro"/>
</dbReference>
<dbReference type="SUPFAM" id="SSF56519">
    <property type="entry name" value="Penicillin binding protein dimerisation domain"/>
    <property type="match status" value="1"/>
</dbReference>
<keyword evidence="9" id="KW-0133">Cell shape</keyword>
<dbReference type="EMBL" id="AP019389">
    <property type="protein sequence ID" value="BBI20822.1"/>
    <property type="molecule type" value="Genomic_DNA"/>
</dbReference>
<dbReference type="GO" id="GO:0006508">
    <property type="term" value="P:proteolysis"/>
    <property type="evidence" value="ECO:0007669"/>
    <property type="project" value="UniProtKB-KW"/>
</dbReference>
<evidence type="ECO:0000313" key="18">
    <source>
        <dbReference type="EMBL" id="BBI20822.1"/>
    </source>
</evidence>
<dbReference type="GO" id="GO:0008658">
    <property type="term" value="F:penicillin binding"/>
    <property type="evidence" value="ECO:0007669"/>
    <property type="project" value="InterPro"/>
</dbReference>
<evidence type="ECO:0000256" key="15">
    <source>
        <dbReference type="SAM" id="Phobius"/>
    </source>
</evidence>
<keyword evidence="19" id="KW-1185">Reference proteome</keyword>
<dbReference type="Gene3D" id="3.90.1310.10">
    <property type="entry name" value="Penicillin-binding protein 2a (Domain 2)"/>
    <property type="match status" value="1"/>
</dbReference>
<keyword evidence="10" id="KW-0573">Peptidoglycan synthesis</keyword>
<keyword evidence="13" id="KW-0961">Cell wall biogenesis/degradation</keyword>
<dbReference type="GO" id="GO:0071972">
    <property type="term" value="F:peptidoglycan L,D-transpeptidase activity"/>
    <property type="evidence" value="ECO:0007669"/>
    <property type="project" value="TreeGrafter"/>
</dbReference>
<feature type="compositionally biased region" description="Low complexity" evidence="14">
    <location>
        <begin position="682"/>
        <end position="695"/>
    </location>
</feature>
<sequence length="713" mass="78455">MRLRRRARPREVVTQSTLDNAFDRRTFVIGTAMGGLGVLLATRMGYIAIAENERYELESESNRVNLSLIPPRRGWILDRNGAPLASNRADFRVDIIPERTPDADATITELTRILELDENQSADIRKRVNDGPGYQPVEIASGISYDEFAAISVRLPDLPGVVPQRGFSRFYPTGPSVGHLLGYVGPANAEEYEEQDRNPLLITPGYKIGKDALERQFELDLRGIPGARRVEVTASGRIVRDLETREDVQGDPVRLTIDGPLQDYAARRIGLESGSVVVMDCDTGDLLCMASMPSFDPNSFSQGIGRVEYGMLREDERVPLRNKVLKGLYPPGSTVKPMHCMAFLDAGIKPDEAIMCNGGRRIGNRFFNCWSNHGRVDMAKAIYQSCDSYFYHFAQQIGFAKVAEWAHKMGLGEEFPLPVTSQFYGTVPSPEWKQRRHDSAWQPYDTVNSSIGQGYYLTNPLQLAVMSARMATGNKVMPRLRLSGETPQFEHFDFSPDEIGYVRQAMSDVVNGPGTAGRARLPFDDIKMAGKTGTAQVVSLSVSNGRTGPWKYRDHGLFVFFAPFDKPKYAGAVVIEHGGGSGAAYPIARDVMTFLFDPAKGMDALRPLEEQWGGTAQQRLDAKYRAYAMAQGESVPPAPSRDEDIFDQVEAEARVAARQPQRIAEESSPSRVDTRSAEEVSRASASADPTAADAPAPAPAPTPTSSSTGSPQE</sequence>
<dbReference type="InterPro" id="IPR012338">
    <property type="entry name" value="Beta-lactam/transpept-like"/>
</dbReference>
<dbReference type="Pfam" id="PF00905">
    <property type="entry name" value="Transpeptidase"/>
    <property type="match status" value="1"/>
</dbReference>
<keyword evidence="8" id="KW-0378">Hydrolase</keyword>
<dbReference type="GO" id="GO:0071555">
    <property type="term" value="P:cell wall organization"/>
    <property type="evidence" value="ECO:0007669"/>
    <property type="project" value="UniProtKB-KW"/>
</dbReference>
<dbReference type="GO" id="GO:0008360">
    <property type="term" value="P:regulation of cell shape"/>
    <property type="evidence" value="ECO:0007669"/>
    <property type="project" value="UniProtKB-KW"/>
</dbReference>
<feature type="domain" description="Penicillin-binding protein dimerisation" evidence="17">
    <location>
        <begin position="69"/>
        <end position="241"/>
    </location>
</feature>
<keyword evidence="4" id="KW-0997">Cell inner membrane</keyword>
<dbReference type="InterPro" id="IPR001460">
    <property type="entry name" value="PCN-bd_Tpept"/>
</dbReference>
<evidence type="ECO:0000256" key="7">
    <source>
        <dbReference type="ARBA" id="ARBA00022692"/>
    </source>
</evidence>
<evidence type="ECO:0000259" key="16">
    <source>
        <dbReference type="Pfam" id="PF00905"/>
    </source>
</evidence>
<evidence type="ECO:0000256" key="2">
    <source>
        <dbReference type="ARBA" id="ARBA00004236"/>
    </source>
</evidence>
<gene>
    <name evidence="18" type="primary">pbpA</name>
    <name evidence="18" type="ORF">EKJ_16690</name>
</gene>
<dbReference type="Gene3D" id="3.40.710.10">
    <property type="entry name" value="DD-peptidase/beta-lactamase superfamily"/>
    <property type="match status" value="1"/>
</dbReference>
<dbReference type="InterPro" id="IPR017790">
    <property type="entry name" value="Penicillin-binding_protein_2"/>
</dbReference>
<name>A0A3T1CIL9_9SPHN</name>
<dbReference type="AlphaFoldDB" id="A0A3T1CIL9"/>
<protein>
    <submittedName>
        <fullName evidence="18">Peptidoglycan glycosyltransferase</fullName>
    </submittedName>
</protein>
<keyword evidence="3" id="KW-1003">Cell membrane</keyword>
<keyword evidence="18" id="KW-0808">Transferase</keyword>
<dbReference type="Proteomes" id="UP000290057">
    <property type="component" value="Chromosome"/>
</dbReference>
<evidence type="ECO:0000256" key="5">
    <source>
        <dbReference type="ARBA" id="ARBA00022645"/>
    </source>
</evidence>
<evidence type="ECO:0000259" key="17">
    <source>
        <dbReference type="Pfam" id="PF03717"/>
    </source>
</evidence>
<dbReference type="GO" id="GO:0005886">
    <property type="term" value="C:plasma membrane"/>
    <property type="evidence" value="ECO:0007669"/>
    <property type="project" value="UniProtKB-SubCell"/>
</dbReference>
<dbReference type="InterPro" id="IPR050515">
    <property type="entry name" value="Beta-lactam/transpept"/>
</dbReference>
<dbReference type="InterPro" id="IPR005311">
    <property type="entry name" value="PBP_dimer"/>
</dbReference>
<keyword evidence="7 15" id="KW-0812">Transmembrane</keyword>
<keyword evidence="11 15" id="KW-1133">Transmembrane helix</keyword>
<evidence type="ECO:0000256" key="6">
    <source>
        <dbReference type="ARBA" id="ARBA00022670"/>
    </source>
</evidence>
<dbReference type="Pfam" id="PF03717">
    <property type="entry name" value="PBP_dimer"/>
    <property type="match status" value="1"/>
</dbReference>
<evidence type="ECO:0000256" key="13">
    <source>
        <dbReference type="ARBA" id="ARBA00023316"/>
    </source>
</evidence>
<dbReference type="SUPFAM" id="SSF56601">
    <property type="entry name" value="beta-lactamase/transpeptidase-like"/>
    <property type="match status" value="1"/>
</dbReference>
<accession>A0A3T1CIL9</accession>
<feature type="compositionally biased region" description="Basic and acidic residues" evidence="14">
    <location>
        <begin position="672"/>
        <end position="681"/>
    </location>
</feature>
<evidence type="ECO:0000256" key="9">
    <source>
        <dbReference type="ARBA" id="ARBA00022960"/>
    </source>
</evidence>
<keyword evidence="12 15" id="KW-0472">Membrane</keyword>
<dbReference type="NCBIfam" id="TIGR03423">
    <property type="entry name" value="pbp2_mrdA"/>
    <property type="match status" value="1"/>
</dbReference>
<evidence type="ECO:0000256" key="3">
    <source>
        <dbReference type="ARBA" id="ARBA00022475"/>
    </source>
</evidence>
<dbReference type="PROSITE" id="PS51318">
    <property type="entry name" value="TAT"/>
    <property type="match status" value="1"/>
</dbReference>
<organism evidence="18 19">
    <name type="scientific">Qipengyuania flava</name>
    <dbReference type="NCBI Taxonomy" id="192812"/>
    <lineage>
        <taxon>Bacteria</taxon>
        <taxon>Pseudomonadati</taxon>
        <taxon>Pseudomonadota</taxon>
        <taxon>Alphaproteobacteria</taxon>
        <taxon>Sphingomonadales</taxon>
        <taxon>Erythrobacteraceae</taxon>
        <taxon>Qipengyuania</taxon>
    </lineage>
</organism>
<evidence type="ECO:0000256" key="11">
    <source>
        <dbReference type="ARBA" id="ARBA00022989"/>
    </source>
</evidence>
<reference evidence="18 19" key="1">
    <citation type="submission" date="2019-01" db="EMBL/GenBank/DDBJ databases">
        <title>Complete genome sequence of Erythrobacter flavus KJ5.</title>
        <authorList>
            <person name="Kanesaki Y."/>
            <person name="Brotosudarmo T."/>
            <person name="Moriuchi R."/>
            <person name="Awai K."/>
        </authorList>
    </citation>
    <scope>NUCLEOTIDE SEQUENCE [LARGE SCALE GENOMIC DNA]</scope>
    <source>
        <strain evidence="18 19">KJ5</strain>
    </source>
</reference>
<dbReference type="InterPro" id="IPR006311">
    <property type="entry name" value="TAT_signal"/>
</dbReference>
<proteinExistence type="predicted"/>
<evidence type="ECO:0000313" key="19">
    <source>
        <dbReference type="Proteomes" id="UP000290057"/>
    </source>
</evidence>
<keyword evidence="5" id="KW-0121">Carboxypeptidase</keyword>
<feature type="compositionally biased region" description="Low complexity" evidence="14">
    <location>
        <begin position="703"/>
        <end position="713"/>
    </location>
</feature>
<comment type="subcellular location">
    <subcellularLocation>
        <location evidence="2">Cell membrane</location>
    </subcellularLocation>
    <subcellularLocation>
        <location evidence="1">Membrane</location>
        <topology evidence="1">Single-pass membrane protein</topology>
    </subcellularLocation>
</comment>
<dbReference type="GO" id="GO:0016740">
    <property type="term" value="F:transferase activity"/>
    <property type="evidence" value="ECO:0007669"/>
    <property type="project" value="UniProtKB-KW"/>
</dbReference>
<evidence type="ECO:0000256" key="14">
    <source>
        <dbReference type="SAM" id="MobiDB-lite"/>
    </source>
</evidence>
<evidence type="ECO:0000256" key="1">
    <source>
        <dbReference type="ARBA" id="ARBA00004167"/>
    </source>
</evidence>
<dbReference type="PANTHER" id="PTHR30627">
    <property type="entry name" value="PEPTIDOGLYCAN D,D-TRANSPEPTIDASE"/>
    <property type="match status" value="1"/>
</dbReference>